<name>A0A438H8C9_VITVI</name>
<dbReference type="EMBL" id="QGNW01000261">
    <property type="protein sequence ID" value="RVW80745.1"/>
    <property type="molecule type" value="Genomic_DNA"/>
</dbReference>
<reference evidence="1 2" key="1">
    <citation type="journal article" date="2018" name="PLoS Genet.">
        <title>Population sequencing reveals clonal diversity and ancestral inbreeding in the grapevine cultivar Chardonnay.</title>
        <authorList>
            <person name="Roach M.J."/>
            <person name="Johnson D.L."/>
            <person name="Bohlmann J."/>
            <person name="van Vuuren H.J."/>
            <person name="Jones S.J."/>
            <person name="Pretorius I.S."/>
            <person name="Schmidt S.A."/>
            <person name="Borneman A.R."/>
        </authorList>
    </citation>
    <scope>NUCLEOTIDE SEQUENCE [LARGE SCALE GENOMIC DNA]</scope>
    <source>
        <strain evidence="2">cv. Chardonnay</strain>
        <tissue evidence="1">Leaf</tissue>
    </source>
</reference>
<evidence type="ECO:0000313" key="2">
    <source>
        <dbReference type="Proteomes" id="UP000288805"/>
    </source>
</evidence>
<dbReference type="AlphaFoldDB" id="A0A438H8C9"/>
<evidence type="ECO:0000313" key="1">
    <source>
        <dbReference type="EMBL" id="RVW80745.1"/>
    </source>
</evidence>
<sequence length="140" mass="15333">MEAIGLDEVQSHILGKEPLPSTREVFLDVRRDKSENIVMMGKNPIGVSTENSTLNTTTLETAAAVTNQNCSRTLQQNSALNTHDYRNCSCCNQSKNCSKRLKIRAMIGMISAISLNIQGLLAGNYMANLQTGKVTNLETK</sequence>
<gene>
    <name evidence="1" type="ORF">CK203_050693</name>
</gene>
<proteinExistence type="predicted"/>
<comment type="caution">
    <text evidence="1">The sequence shown here is derived from an EMBL/GenBank/DDBJ whole genome shotgun (WGS) entry which is preliminary data.</text>
</comment>
<accession>A0A438H8C9</accession>
<dbReference type="Proteomes" id="UP000288805">
    <property type="component" value="Unassembled WGS sequence"/>
</dbReference>
<organism evidence="1 2">
    <name type="scientific">Vitis vinifera</name>
    <name type="common">Grape</name>
    <dbReference type="NCBI Taxonomy" id="29760"/>
    <lineage>
        <taxon>Eukaryota</taxon>
        <taxon>Viridiplantae</taxon>
        <taxon>Streptophyta</taxon>
        <taxon>Embryophyta</taxon>
        <taxon>Tracheophyta</taxon>
        <taxon>Spermatophyta</taxon>
        <taxon>Magnoliopsida</taxon>
        <taxon>eudicotyledons</taxon>
        <taxon>Gunneridae</taxon>
        <taxon>Pentapetalae</taxon>
        <taxon>rosids</taxon>
        <taxon>Vitales</taxon>
        <taxon>Vitaceae</taxon>
        <taxon>Viteae</taxon>
        <taxon>Vitis</taxon>
    </lineage>
</organism>
<protein>
    <submittedName>
        <fullName evidence="1">Uncharacterized protein</fullName>
    </submittedName>
</protein>